<dbReference type="PROSITE" id="PS50113">
    <property type="entry name" value="PAC"/>
    <property type="match status" value="1"/>
</dbReference>
<dbReference type="PANTHER" id="PTHR44757">
    <property type="entry name" value="DIGUANYLATE CYCLASE DGCP"/>
    <property type="match status" value="1"/>
</dbReference>
<dbReference type="InterPro" id="IPR000014">
    <property type="entry name" value="PAS"/>
</dbReference>
<dbReference type="Gene3D" id="3.30.450.20">
    <property type="entry name" value="PAS domain"/>
    <property type="match status" value="1"/>
</dbReference>
<dbReference type="PROSITE" id="PS50887">
    <property type="entry name" value="GGDEF"/>
    <property type="match status" value="1"/>
</dbReference>
<protein>
    <submittedName>
        <fullName evidence="4">Cyclic di-GMP phosphodiesterase Gmr</fullName>
        <ecNumber evidence="4">3.1.4.52</ecNumber>
    </submittedName>
</protein>
<dbReference type="GO" id="GO:0071111">
    <property type="term" value="F:cyclic-guanylate-specific phosphodiesterase activity"/>
    <property type="evidence" value="ECO:0007669"/>
    <property type="project" value="UniProtKB-EC"/>
</dbReference>
<name>A0A379JKE0_9NOCA</name>
<dbReference type="AlphaFoldDB" id="A0A379JKE0"/>
<dbReference type="PANTHER" id="PTHR44757:SF2">
    <property type="entry name" value="BIOFILM ARCHITECTURE MAINTENANCE PROTEIN MBAA"/>
    <property type="match status" value="1"/>
</dbReference>
<feature type="domain" description="PAS" evidence="1">
    <location>
        <begin position="161"/>
        <end position="232"/>
    </location>
</feature>
<dbReference type="SUPFAM" id="SSF55073">
    <property type="entry name" value="Nucleotide cyclase"/>
    <property type="match status" value="1"/>
</dbReference>
<dbReference type="STRING" id="1406858.GCA_000710895_00895"/>
<evidence type="ECO:0000259" key="1">
    <source>
        <dbReference type="PROSITE" id="PS50112"/>
    </source>
</evidence>
<dbReference type="InterPro" id="IPR052155">
    <property type="entry name" value="Biofilm_reg_signaling"/>
</dbReference>
<dbReference type="NCBIfam" id="TIGR00229">
    <property type="entry name" value="sensory_box"/>
    <property type="match status" value="1"/>
</dbReference>
<organism evidence="4 5">
    <name type="scientific">Nocardia otitidiscaviarum</name>
    <dbReference type="NCBI Taxonomy" id="1823"/>
    <lineage>
        <taxon>Bacteria</taxon>
        <taxon>Bacillati</taxon>
        <taxon>Actinomycetota</taxon>
        <taxon>Actinomycetes</taxon>
        <taxon>Mycobacteriales</taxon>
        <taxon>Nocardiaceae</taxon>
        <taxon>Nocardia</taxon>
    </lineage>
</organism>
<keyword evidence="5" id="KW-1185">Reference proteome</keyword>
<dbReference type="Pfam" id="PF00989">
    <property type="entry name" value="PAS"/>
    <property type="match status" value="1"/>
</dbReference>
<evidence type="ECO:0000259" key="3">
    <source>
        <dbReference type="PROSITE" id="PS50887"/>
    </source>
</evidence>
<evidence type="ECO:0000259" key="2">
    <source>
        <dbReference type="PROSITE" id="PS50113"/>
    </source>
</evidence>
<dbReference type="CDD" id="cd00130">
    <property type="entry name" value="PAS"/>
    <property type="match status" value="1"/>
</dbReference>
<dbReference type="Gene3D" id="3.30.70.270">
    <property type="match status" value="1"/>
</dbReference>
<proteinExistence type="predicted"/>
<feature type="domain" description="PAC" evidence="2">
    <location>
        <begin position="236"/>
        <end position="288"/>
    </location>
</feature>
<evidence type="ECO:0000313" key="4">
    <source>
        <dbReference type="EMBL" id="SUD48958.1"/>
    </source>
</evidence>
<evidence type="ECO:0000313" key="5">
    <source>
        <dbReference type="Proteomes" id="UP000255467"/>
    </source>
</evidence>
<keyword evidence="4" id="KW-0378">Hydrolase</keyword>
<sequence>MIGRADLGRGQGEDGVGPIDGADVRDLARHWRKALSDTSFVPRTADEVEDLFGRWIRRLASALDGESFDPDTGSEIGIGLVELGYSAPVVVTRSAAVLNRLPTLLHRLPEYTYRTRLAELIGGLGTGYADALRERTLAEQEAIMRGIAEARHATAEALQASEKRFRVIFDNAPAAIAVGDVFGRIIDANAALCAMLRLPVERLLGTAVLDYLHPDDLPDVQEMIYRDLVTSGAGTVRFEKRFRTADGEWLWGALAVTFVTGVGDGQDYLLAIGEDVTERRRVQSALHHQARHDPLTGLPNRLLLAEEFAAVRERTATELVGLCLLDLDGFKQVNDRNGHGVGDRLLIAVAERLRERAGCPGRLLVRLGGDEFVVLITPPTTTPDVIATAHALITALAEPVPLDDEAIAVSGSVGVTVRRADSGDLDTLIAAADRGLYRAKSRRRGTWTLDTDPITTTERRVSP</sequence>
<dbReference type="SMART" id="SM00086">
    <property type="entry name" value="PAC"/>
    <property type="match status" value="1"/>
</dbReference>
<reference evidence="4 5" key="1">
    <citation type="submission" date="2018-06" db="EMBL/GenBank/DDBJ databases">
        <authorList>
            <consortium name="Pathogen Informatics"/>
            <person name="Doyle S."/>
        </authorList>
    </citation>
    <scope>NUCLEOTIDE SEQUENCE [LARGE SCALE GENOMIC DNA]</scope>
    <source>
        <strain evidence="4 5">NCTC1934</strain>
    </source>
</reference>
<dbReference type="SUPFAM" id="SSF55785">
    <property type="entry name" value="PYP-like sensor domain (PAS domain)"/>
    <property type="match status" value="1"/>
</dbReference>
<feature type="domain" description="GGDEF" evidence="3">
    <location>
        <begin position="318"/>
        <end position="452"/>
    </location>
</feature>
<dbReference type="CDD" id="cd01949">
    <property type="entry name" value="GGDEF"/>
    <property type="match status" value="1"/>
</dbReference>
<dbReference type="InterPro" id="IPR001610">
    <property type="entry name" value="PAC"/>
</dbReference>
<dbReference type="InterPro" id="IPR013767">
    <property type="entry name" value="PAS_fold"/>
</dbReference>
<dbReference type="InterPro" id="IPR035965">
    <property type="entry name" value="PAS-like_dom_sf"/>
</dbReference>
<dbReference type="InterPro" id="IPR029787">
    <property type="entry name" value="Nucleotide_cyclase"/>
</dbReference>
<gene>
    <name evidence="4" type="primary">gmr_5</name>
    <name evidence="4" type="ORF">NCTC1934_06306</name>
</gene>
<dbReference type="GO" id="GO:0006355">
    <property type="term" value="P:regulation of DNA-templated transcription"/>
    <property type="evidence" value="ECO:0007669"/>
    <property type="project" value="InterPro"/>
</dbReference>
<dbReference type="InterPro" id="IPR000700">
    <property type="entry name" value="PAS-assoc_C"/>
</dbReference>
<dbReference type="SMART" id="SM00091">
    <property type="entry name" value="PAS"/>
    <property type="match status" value="1"/>
</dbReference>
<dbReference type="InterPro" id="IPR043128">
    <property type="entry name" value="Rev_trsase/Diguanyl_cyclase"/>
</dbReference>
<dbReference type="EC" id="3.1.4.52" evidence="4"/>
<dbReference type="PROSITE" id="PS50112">
    <property type="entry name" value="PAS"/>
    <property type="match status" value="1"/>
</dbReference>
<dbReference type="Pfam" id="PF00990">
    <property type="entry name" value="GGDEF"/>
    <property type="match status" value="1"/>
</dbReference>
<dbReference type="NCBIfam" id="TIGR00254">
    <property type="entry name" value="GGDEF"/>
    <property type="match status" value="1"/>
</dbReference>
<dbReference type="SMART" id="SM00267">
    <property type="entry name" value="GGDEF"/>
    <property type="match status" value="1"/>
</dbReference>
<dbReference type="Proteomes" id="UP000255467">
    <property type="component" value="Unassembled WGS sequence"/>
</dbReference>
<dbReference type="InterPro" id="IPR000160">
    <property type="entry name" value="GGDEF_dom"/>
</dbReference>
<accession>A0A379JKE0</accession>
<dbReference type="EMBL" id="UGRY01000006">
    <property type="protein sequence ID" value="SUD48958.1"/>
    <property type="molecule type" value="Genomic_DNA"/>
</dbReference>